<proteinExistence type="predicted"/>
<reference evidence="2" key="1">
    <citation type="submission" date="2017-02" db="EMBL/GenBank/DDBJ databases">
        <authorList>
            <person name="Furmanczyk E.M."/>
        </authorList>
    </citation>
    <scope>NUCLEOTIDE SEQUENCE [LARGE SCALE GENOMIC DNA]</scope>
    <source>
        <strain evidence="2">AP3_22</strain>
    </source>
</reference>
<dbReference type="EMBL" id="MUJK01000005">
    <property type="protein sequence ID" value="POF41148.1"/>
    <property type="molecule type" value="Genomic_DNA"/>
</dbReference>
<gene>
    <name evidence="1" type="ORF">B0D71_18100</name>
</gene>
<dbReference type="OrthoDB" id="7032244at2"/>
<dbReference type="AlphaFoldDB" id="A0A2S3VMF9"/>
<dbReference type="Proteomes" id="UP000237440">
    <property type="component" value="Unassembled WGS sequence"/>
</dbReference>
<accession>A0A2S3VMF9</accession>
<evidence type="ECO:0000313" key="2">
    <source>
        <dbReference type="Proteomes" id="UP000237440"/>
    </source>
</evidence>
<protein>
    <submittedName>
        <fullName evidence="1">Uncharacterized protein</fullName>
    </submittedName>
</protein>
<organism evidence="1 2">
    <name type="scientific">Pseudomonas laurylsulfativorans</name>
    <dbReference type="NCBI Taxonomy" id="1943631"/>
    <lineage>
        <taxon>Bacteria</taxon>
        <taxon>Pseudomonadati</taxon>
        <taxon>Pseudomonadota</taxon>
        <taxon>Gammaproteobacteria</taxon>
        <taxon>Pseudomonadales</taxon>
        <taxon>Pseudomonadaceae</taxon>
        <taxon>Pseudomonas</taxon>
    </lineage>
</organism>
<keyword evidence="2" id="KW-1185">Reference proteome</keyword>
<comment type="caution">
    <text evidence="1">The sequence shown here is derived from an EMBL/GenBank/DDBJ whole genome shotgun (WGS) entry which is preliminary data.</text>
</comment>
<sequence length="59" mass="6721">MEVLIFLRYRTEAQVVLAKRTDKRNRFLDSALSNGPEFEPIGCLAGCRQTAAEDHLVNR</sequence>
<evidence type="ECO:0000313" key="1">
    <source>
        <dbReference type="EMBL" id="POF41148.1"/>
    </source>
</evidence>
<name>A0A2S3VMF9_9PSED</name>